<feature type="transmembrane region" description="Helical" evidence="9">
    <location>
        <begin position="286"/>
        <end position="308"/>
    </location>
</feature>
<comment type="subcellular location">
    <subcellularLocation>
        <location evidence="1">Cell membrane</location>
        <topology evidence="1">Multi-pass membrane protein</topology>
    </subcellularLocation>
</comment>
<dbReference type="RefSeq" id="XP_031565759.1">
    <property type="nucleotide sequence ID" value="XM_031709899.1"/>
</dbReference>
<feature type="transmembrane region" description="Helical" evidence="9">
    <location>
        <begin position="250"/>
        <end position="274"/>
    </location>
</feature>
<keyword evidence="8" id="KW-0807">Transducer</keyword>
<evidence type="ECO:0000256" key="8">
    <source>
        <dbReference type="ARBA" id="ARBA00023224"/>
    </source>
</evidence>
<dbReference type="PRINTS" id="PR00237">
    <property type="entry name" value="GPCRRHODOPSN"/>
</dbReference>
<keyword evidence="6 9" id="KW-0472">Membrane</keyword>
<protein>
    <submittedName>
        <fullName evidence="12 13">Adenosine receptor A2b-like</fullName>
    </submittedName>
</protein>
<evidence type="ECO:0000259" key="10">
    <source>
        <dbReference type="PROSITE" id="PS50262"/>
    </source>
</evidence>
<evidence type="ECO:0000256" key="2">
    <source>
        <dbReference type="ARBA" id="ARBA00022475"/>
    </source>
</evidence>
<feature type="transmembrane region" description="Helical" evidence="9">
    <location>
        <begin position="149"/>
        <end position="169"/>
    </location>
</feature>
<dbReference type="OrthoDB" id="2101615at2759"/>
<evidence type="ECO:0000256" key="7">
    <source>
        <dbReference type="ARBA" id="ARBA00023170"/>
    </source>
</evidence>
<evidence type="ECO:0000256" key="6">
    <source>
        <dbReference type="ARBA" id="ARBA00023136"/>
    </source>
</evidence>
<evidence type="ECO:0000313" key="12">
    <source>
        <dbReference type="RefSeq" id="XP_031565757.1"/>
    </source>
</evidence>
<dbReference type="Pfam" id="PF00001">
    <property type="entry name" value="7tm_1"/>
    <property type="match status" value="1"/>
</dbReference>
<dbReference type="PROSITE" id="PS50262">
    <property type="entry name" value="G_PROTEIN_RECEP_F1_2"/>
    <property type="match status" value="1"/>
</dbReference>
<keyword evidence="7" id="KW-0675">Receptor</keyword>
<dbReference type="GeneID" id="116300928"/>
<feature type="transmembrane region" description="Helical" evidence="9">
    <location>
        <begin position="31"/>
        <end position="52"/>
    </location>
</feature>
<keyword evidence="3 9" id="KW-0812">Transmembrane</keyword>
<evidence type="ECO:0000256" key="4">
    <source>
        <dbReference type="ARBA" id="ARBA00022989"/>
    </source>
</evidence>
<dbReference type="InterPro" id="IPR000276">
    <property type="entry name" value="GPCR_Rhodpsn"/>
</dbReference>
<evidence type="ECO:0000256" key="3">
    <source>
        <dbReference type="ARBA" id="ARBA00022692"/>
    </source>
</evidence>
<organism evidence="11 16">
    <name type="scientific">Actinia tenebrosa</name>
    <name type="common">Australian red waratah sea anemone</name>
    <dbReference type="NCBI Taxonomy" id="6105"/>
    <lineage>
        <taxon>Eukaryota</taxon>
        <taxon>Metazoa</taxon>
        <taxon>Cnidaria</taxon>
        <taxon>Anthozoa</taxon>
        <taxon>Hexacorallia</taxon>
        <taxon>Actiniaria</taxon>
        <taxon>Actiniidae</taxon>
        <taxon>Actinia</taxon>
    </lineage>
</organism>
<dbReference type="Gene3D" id="1.20.1070.10">
    <property type="entry name" value="Rhodopsin 7-helix transmembrane proteins"/>
    <property type="match status" value="1"/>
</dbReference>
<keyword evidence="11" id="KW-1185">Reference proteome</keyword>
<proteinExistence type="predicted"/>
<dbReference type="GO" id="GO:0004930">
    <property type="term" value="F:G protein-coupled receptor activity"/>
    <property type="evidence" value="ECO:0007669"/>
    <property type="project" value="UniProtKB-KW"/>
</dbReference>
<dbReference type="RefSeq" id="XP_031565761.1">
    <property type="nucleotide sequence ID" value="XM_031709901.1"/>
</dbReference>
<keyword evidence="5" id="KW-0297">G-protein coupled receptor</keyword>
<feature type="transmembrane region" description="Helical" evidence="9">
    <location>
        <begin position="64"/>
        <end position="86"/>
    </location>
</feature>
<dbReference type="AlphaFoldDB" id="A0A6P8IGC3"/>
<feature type="transmembrane region" description="Helical" evidence="9">
    <location>
        <begin position="195"/>
        <end position="221"/>
    </location>
</feature>
<dbReference type="SUPFAM" id="SSF81321">
    <property type="entry name" value="Family A G protein-coupled receptor-like"/>
    <property type="match status" value="1"/>
</dbReference>
<dbReference type="InterPro" id="IPR017452">
    <property type="entry name" value="GPCR_Rhodpsn_7TM"/>
</dbReference>
<keyword evidence="4 9" id="KW-1133">Transmembrane helix</keyword>
<keyword evidence="2" id="KW-1003">Cell membrane</keyword>
<evidence type="ECO:0000256" key="1">
    <source>
        <dbReference type="ARBA" id="ARBA00004651"/>
    </source>
</evidence>
<dbReference type="Proteomes" id="UP000515163">
    <property type="component" value="Unplaced"/>
</dbReference>
<feature type="domain" description="G-protein coupled receptors family 1 profile" evidence="10">
    <location>
        <begin position="44"/>
        <end position="306"/>
    </location>
</feature>
<evidence type="ECO:0000313" key="13">
    <source>
        <dbReference type="RefSeq" id="XP_031565758.1"/>
    </source>
</evidence>
<dbReference type="KEGG" id="aten:116300928"/>
<dbReference type="PANTHER" id="PTHR22752">
    <property type="entry name" value="G PROTEIN-COUPLED RECEPTOR"/>
    <property type="match status" value="1"/>
</dbReference>
<dbReference type="CDD" id="cd00637">
    <property type="entry name" value="7tm_classA_rhodopsin-like"/>
    <property type="match status" value="1"/>
</dbReference>
<name>A0A6P8IGC3_ACTTE</name>
<sequence>MDLRSNFNDSSTNETSIPQPFNHPMWTAVQAGLWSCLTVLSVTGNVITLMCICRGAKRLQSSMYAFYASLATSDCLVGMFCTPLLMVSTMHQDWILGDEICHAYSAFLSVSLNASIATLCLISLDRLNAVKHPFDYRSYDTYTQRFTKLLLSIAWLYSIFWGVAPLVGWGEIVRDSVTFTCKPNWGAEDILNKSYSFFLALFAFALPVITMVVVYCLIYHYSRKCAQWMKVYEGHQDKTRENIRLLRERAVFKTVLVILGVFASCWAVYTLTTFCKLFISRTPPNWFIQLGLILALTGSCTNPLIYAVRDKKLVREFFSLPFVRPCLCMKEETNSGSRDLLAYTSNMYRLTVLNSKETLDRSPAASKETLYKIPELIIPLQDKQTIVPVRITHIEVKIRTDLTKDMLDNMSETDL</sequence>
<feature type="transmembrane region" description="Helical" evidence="9">
    <location>
        <begin position="106"/>
        <end position="128"/>
    </location>
</feature>
<gene>
    <name evidence="12 13 14 15 16" type="primary">LOC116300928</name>
</gene>
<evidence type="ECO:0000313" key="16">
    <source>
        <dbReference type="RefSeq" id="XP_031565761.1"/>
    </source>
</evidence>
<evidence type="ECO:0000313" key="15">
    <source>
        <dbReference type="RefSeq" id="XP_031565760.1"/>
    </source>
</evidence>
<dbReference type="GO" id="GO:0005886">
    <property type="term" value="C:plasma membrane"/>
    <property type="evidence" value="ECO:0007669"/>
    <property type="project" value="UniProtKB-SubCell"/>
</dbReference>
<evidence type="ECO:0000313" key="14">
    <source>
        <dbReference type="RefSeq" id="XP_031565759.1"/>
    </source>
</evidence>
<dbReference type="SMART" id="SM01381">
    <property type="entry name" value="7TM_GPCR_Srsx"/>
    <property type="match status" value="1"/>
</dbReference>
<evidence type="ECO:0000256" key="5">
    <source>
        <dbReference type="ARBA" id="ARBA00023040"/>
    </source>
</evidence>
<dbReference type="RefSeq" id="XP_031565757.1">
    <property type="nucleotide sequence ID" value="XM_031709897.1"/>
</dbReference>
<reference evidence="12 13" key="1">
    <citation type="submission" date="2025-04" db="UniProtKB">
        <authorList>
            <consortium name="RefSeq"/>
        </authorList>
    </citation>
    <scope>IDENTIFICATION</scope>
    <source>
        <tissue evidence="12 13">Tentacle</tissue>
    </source>
</reference>
<accession>A0A6P8IGC3</accession>
<evidence type="ECO:0000256" key="9">
    <source>
        <dbReference type="SAM" id="Phobius"/>
    </source>
</evidence>
<dbReference type="RefSeq" id="XP_031565758.1">
    <property type="nucleotide sequence ID" value="XM_031709898.1"/>
</dbReference>
<dbReference type="RefSeq" id="XP_031565760.1">
    <property type="nucleotide sequence ID" value="XM_031709900.1"/>
</dbReference>
<evidence type="ECO:0000313" key="11">
    <source>
        <dbReference type="Proteomes" id="UP000515163"/>
    </source>
</evidence>